<dbReference type="InterPro" id="IPR007393">
    <property type="entry name" value="YlxR_dom"/>
</dbReference>
<gene>
    <name evidence="3" type="ORF">SAMN05518682_3622</name>
</gene>
<accession>A0A1N6VM50</accession>
<feature type="compositionally biased region" description="Basic and acidic residues" evidence="1">
    <location>
        <begin position="1"/>
        <end position="11"/>
    </location>
</feature>
<sequence>MGRSRMTDRRGRLSSTGPRARTSTMPPDSTTHPVPTGSGPVRTCVGCRQRDLRSALLRLVLDRSGAGTDEPRLVVDAGRSLPGRGAWLHASTRCLETAERRRAVPRALRVAGPLDLAAVRAAIEARPGEHL</sequence>
<protein>
    <recommendedName>
        <fullName evidence="2">YlxR domain-containing protein</fullName>
    </recommendedName>
</protein>
<organism evidence="3 4">
    <name type="scientific">Cellulosimicrobium aquatile</name>
    <dbReference type="NCBI Taxonomy" id="1612203"/>
    <lineage>
        <taxon>Bacteria</taxon>
        <taxon>Bacillati</taxon>
        <taxon>Actinomycetota</taxon>
        <taxon>Actinomycetes</taxon>
        <taxon>Micrococcales</taxon>
        <taxon>Promicromonosporaceae</taxon>
        <taxon>Cellulosimicrobium</taxon>
    </lineage>
</organism>
<dbReference type="SUPFAM" id="SSF64376">
    <property type="entry name" value="YlxR-like"/>
    <property type="match status" value="1"/>
</dbReference>
<dbReference type="InterPro" id="IPR037465">
    <property type="entry name" value="YlxR"/>
</dbReference>
<dbReference type="Proteomes" id="UP000186235">
    <property type="component" value="Unassembled WGS sequence"/>
</dbReference>
<dbReference type="InterPro" id="IPR035931">
    <property type="entry name" value="YlxR-like_sf"/>
</dbReference>
<dbReference type="EMBL" id="FTMI01000008">
    <property type="protein sequence ID" value="SIQ78920.1"/>
    <property type="molecule type" value="Genomic_DNA"/>
</dbReference>
<evidence type="ECO:0000313" key="4">
    <source>
        <dbReference type="Proteomes" id="UP000186235"/>
    </source>
</evidence>
<dbReference type="PANTHER" id="PTHR34215:SF1">
    <property type="entry name" value="YLXR DOMAIN-CONTAINING PROTEIN"/>
    <property type="match status" value="1"/>
</dbReference>
<reference evidence="4" key="1">
    <citation type="submission" date="2017-01" db="EMBL/GenBank/DDBJ databases">
        <authorList>
            <person name="Varghese N."/>
            <person name="Submissions S."/>
        </authorList>
    </citation>
    <scope>NUCLEOTIDE SEQUENCE [LARGE SCALE GENOMIC DNA]</scope>
    <source>
        <strain evidence="4">3bp</strain>
    </source>
</reference>
<dbReference type="Pfam" id="PF04296">
    <property type="entry name" value="YlxR"/>
    <property type="match status" value="1"/>
</dbReference>
<dbReference type="Gene3D" id="3.30.1230.10">
    <property type="entry name" value="YlxR-like"/>
    <property type="match status" value="1"/>
</dbReference>
<dbReference type="AlphaFoldDB" id="A0A1N6VM50"/>
<dbReference type="PANTHER" id="PTHR34215">
    <property type="entry name" value="BLL0784 PROTEIN"/>
    <property type="match status" value="1"/>
</dbReference>
<keyword evidence="4" id="KW-1185">Reference proteome</keyword>
<evidence type="ECO:0000259" key="2">
    <source>
        <dbReference type="Pfam" id="PF04296"/>
    </source>
</evidence>
<feature type="region of interest" description="Disordered" evidence="1">
    <location>
        <begin position="1"/>
        <end position="42"/>
    </location>
</feature>
<feature type="compositionally biased region" description="Polar residues" evidence="1">
    <location>
        <begin position="13"/>
        <end position="33"/>
    </location>
</feature>
<evidence type="ECO:0000313" key="3">
    <source>
        <dbReference type="EMBL" id="SIQ78920.1"/>
    </source>
</evidence>
<name>A0A1N6VM50_9MICO</name>
<evidence type="ECO:0000256" key="1">
    <source>
        <dbReference type="SAM" id="MobiDB-lite"/>
    </source>
</evidence>
<proteinExistence type="predicted"/>
<feature type="domain" description="YlxR" evidence="2">
    <location>
        <begin position="42"/>
        <end position="113"/>
    </location>
</feature>